<organism evidence="2 3">
    <name type="scientific">Senna tora</name>
    <dbReference type="NCBI Taxonomy" id="362788"/>
    <lineage>
        <taxon>Eukaryota</taxon>
        <taxon>Viridiplantae</taxon>
        <taxon>Streptophyta</taxon>
        <taxon>Embryophyta</taxon>
        <taxon>Tracheophyta</taxon>
        <taxon>Spermatophyta</taxon>
        <taxon>Magnoliopsida</taxon>
        <taxon>eudicotyledons</taxon>
        <taxon>Gunneridae</taxon>
        <taxon>Pentapetalae</taxon>
        <taxon>rosids</taxon>
        <taxon>fabids</taxon>
        <taxon>Fabales</taxon>
        <taxon>Fabaceae</taxon>
        <taxon>Caesalpinioideae</taxon>
        <taxon>Cassia clade</taxon>
        <taxon>Senna</taxon>
    </lineage>
</organism>
<dbReference type="AlphaFoldDB" id="A0A834T0I0"/>
<evidence type="ECO:0000313" key="2">
    <source>
        <dbReference type="EMBL" id="KAF7813445.1"/>
    </source>
</evidence>
<dbReference type="Proteomes" id="UP000634136">
    <property type="component" value="Unassembled WGS sequence"/>
</dbReference>
<comment type="caution">
    <text evidence="2">The sequence shown here is derived from an EMBL/GenBank/DDBJ whole genome shotgun (WGS) entry which is preliminary data.</text>
</comment>
<protein>
    <submittedName>
        <fullName evidence="2">Uncharacterized protein</fullName>
    </submittedName>
</protein>
<keyword evidence="1" id="KW-0472">Membrane</keyword>
<evidence type="ECO:0000256" key="1">
    <source>
        <dbReference type="SAM" id="Phobius"/>
    </source>
</evidence>
<feature type="transmembrane region" description="Helical" evidence="1">
    <location>
        <begin position="80"/>
        <end position="100"/>
    </location>
</feature>
<keyword evidence="1" id="KW-0812">Transmembrane</keyword>
<sequence>MNLWYDSSLCNFIWLLKSLMKASALLFNSSGLIDFSLLNDAVSLKVSDFLSSLFAQAAGSSFSSPSPSPSSSLMINNGSALLILAVHVSLFFSFMIALHVPSILSSDSGEPTSPASFSGDGKTESSVSSLSSVFSSFSLGV</sequence>
<keyword evidence="3" id="KW-1185">Reference proteome</keyword>
<proteinExistence type="predicted"/>
<accession>A0A834T0I0</accession>
<gene>
    <name evidence="2" type="ORF">G2W53_034421</name>
</gene>
<evidence type="ECO:0000313" key="3">
    <source>
        <dbReference type="Proteomes" id="UP000634136"/>
    </source>
</evidence>
<dbReference type="EMBL" id="JAAIUW010000010">
    <property type="protein sequence ID" value="KAF7813445.1"/>
    <property type="molecule type" value="Genomic_DNA"/>
</dbReference>
<keyword evidence="1" id="KW-1133">Transmembrane helix</keyword>
<reference evidence="2" key="1">
    <citation type="submission" date="2020-09" db="EMBL/GenBank/DDBJ databases">
        <title>Genome-Enabled Discovery of Anthraquinone Biosynthesis in Senna tora.</title>
        <authorList>
            <person name="Kang S.-H."/>
            <person name="Pandey R.P."/>
            <person name="Lee C.-M."/>
            <person name="Sim J.-S."/>
            <person name="Jeong J.-T."/>
            <person name="Choi B.-S."/>
            <person name="Jung M."/>
            <person name="Ginzburg D."/>
            <person name="Zhao K."/>
            <person name="Won S.Y."/>
            <person name="Oh T.-J."/>
            <person name="Yu Y."/>
            <person name="Kim N.-H."/>
            <person name="Lee O.R."/>
            <person name="Lee T.-H."/>
            <person name="Bashyal P."/>
            <person name="Kim T.-S."/>
            <person name="Lee W.-H."/>
            <person name="Kawkins C."/>
            <person name="Kim C.-K."/>
            <person name="Kim J.S."/>
            <person name="Ahn B.O."/>
            <person name="Rhee S.Y."/>
            <person name="Sohng J.K."/>
        </authorList>
    </citation>
    <scope>NUCLEOTIDE SEQUENCE</scope>
    <source>
        <tissue evidence="2">Leaf</tissue>
    </source>
</reference>
<name>A0A834T0I0_9FABA</name>